<dbReference type="Proteomes" id="UP001161247">
    <property type="component" value="Chromosome 7"/>
</dbReference>
<dbReference type="PANTHER" id="PTHR33710">
    <property type="entry name" value="BNAC02G09200D PROTEIN"/>
    <property type="match status" value="1"/>
</dbReference>
<sequence>MIPEGSSSGLTVQEKNDTPVDITGSPTPPPPLVAEILEVDAPSPRKLEEPVLVPQTNMFAVLQEIDDDVENERTLAEDNDGIENVFTEVREDQMPITSNDDAVETVAADKKYFPDDSFVPTQVDCEEDNQVFDGVWSEGEKDATEVIVKDQGATSVQKKHGRKSKAKKANMIEGGDFNVIRSSDEYSWNSLQDFAAIDEFNQCIEVNNLMEVLLFVILFSPEWIDVFLKVSVEHLPQTMSDHSPLLLIFDVQTEDKPRLFRFQKMWVRRSNFKELVQESWSQPVESFGMMAFSMNLRRLKFVLKEWNKKQFGDAFQNLRLAEEKMEVLESTYDHSGNASDRQRLNAANAEL</sequence>
<organism evidence="2 3">
    <name type="scientific">Oldenlandia corymbosa var. corymbosa</name>
    <dbReference type="NCBI Taxonomy" id="529605"/>
    <lineage>
        <taxon>Eukaryota</taxon>
        <taxon>Viridiplantae</taxon>
        <taxon>Streptophyta</taxon>
        <taxon>Embryophyta</taxon>
        <taxon>Tracheophyta</taxon>
        <taxon>Spermatophyta</taxon>
        <taxon>Magnoliopsida</taxon>
        <taxon>eudicotyledons</taxon>
        <taxon>Gunneridae</taxon>
        <taxon>Pentapetalae</taxon>
        <taxon>asterids</taxon>
        <taxon>lamiids</taxon>
        <taxon>Gentianales</taxon>
        <taxon>Rubiaceae</taxon>
        <taxon>Rubioideae</taxon>
        <taxon>Spermacoceae</taxon>
        <taxon>Hedyotis-Oldenlandia complex</taxon>
        <taxon>Oldenlandia</taxon>
    </lineage>
</organism>
<feature type="region of interest" description="Disordered" evidence="1">
    <location>
        <begin position="332"/>
        <end position="351"/>
    </location>
</feature>
<reference evidence="2" key="1">
    <citation type="submission" date="2023-03" db="EMBL/GenBank/DDBJ databases">
        <authorList>
            <person name="Julca I."/>
        </authorList>
    </citation>
    <scope>NUCLEOTIDE SEQUENCE</scope>
</reference>
<evidence type="ECO:0000313" key="2">
    <source>
        <dbReference type="EMBL" id="CAI9112260.1"/>
    </source>
</evidence>
<dbReference type="PANTHER" id="PTHR33710:SF62">
    <property type="entry name" value="DUF4283 DOMAIN PROTEIN"/>
    <property type="match status" value="1"/>
</dbReference>
<dbReference type="AlphaFoldDB" id="A0AAV1DWJ4"/>
<protein>
    <submittedName>
        <fullName evidence="2">OLC1v1012680C1</fullName>
    </submittedName>
</protein>
<dbReference type="SUPFAM" id="SSF56219">
    <property type="entry name" value="DNase I-like"/>
    <property type="match status" value="1"/>
</dbReference>
<dbReference type="InterPro" id="IPR036691">
    <property type="entry name" value="Endo/exonu/phosph_ase_sf"/>
</dbReference>
<feature type="region of interest" description="Disordered" evidence="1">
    <location>
        <begin position="1"/>
        <end position="31"/>
    </location>
</feature>
<name>A0AAV1DWJ4_OLDCO</name>
<keyword evidence="3" id="KW-1185">Reference proteome</keyword>
<feature type="compositionally biased region" description="Polar residues" evidence="1">
    <location>
        <begin position="1"/>
        <end position="13"/>
    </location>
</feature>
<evidence type="ECO:0000313" key="3">
    <source>
        <dbReference type="Proteomes" id="UP001161247"/>
    </source>
</evidence>
<accession>A0AAV1DWJ4</accession>
<proteinExistence type="predicted"/>
<dbReference type="EMBL" id="OX459124">
    <property type="protein sequence ID" value="CAI9112260.1"/>
    <property type="molecule type" value="Genomic_DNA"/>
</dbReference>
<dbReference type="Gene3D" id="3.60.10.10">
    <property type="entry name" value="Endonuclease/exonuclease/phosphatase"/>
    <property type="match status" value="1"/>
</dbReference>
<evidence type="ECO:0000256" key="1">
    <source>
        <dbReference type="SAM" id="MobiDB-lite"/>
    </source>
</evidence>
<gene>
    <name evidence="2" type="ORF">OLC1_LOCUS19490</name>
</gene>